<dbReference type="InterPro" id="IPR029031">
    <property type="entry name" value="Gingipain_N_sf"/>
</dbReference>
<dbReference type="Pfam" id="PF01364">
    <property type="entry name" value="Peptidase_C25"/>
    <property type="match status" value="1"/>
</dbReference>
<dbReference type="InterPro" id="IPR001769">
    <property type="entry name" value="Gingipain"/>
</dbReference>
<protein>
    <recommendedName>
        <fullName evidence="2">Gingipain domain-containing protein</fullName>
    </recommendedName>
</protein>
<dbReference type="GO" id="GO:0008234">
    <property type="term" value="F:cysteine-type peptidase activity"/>
    <property type="evidence" value="ECO:0007669"/>
    <property type="project" value="InterPro"/>
</dbReference>
<proteinExistence type="predicted"/>
<sequence>TINSYTEKTTIPVFSGNYNLLILTPEDLKDHFTPLKNAHDAQGISTEIKTLRDISIFPNSVTPEDIRDFIKEEYTNSGIEYVLIGGDNDIVPAKDLWVRAWNGGDTTFMPSDLYYACLDGTYNYDGDDQWGEPDDGEDGNDVDLIAEVYLGRACVGSTTEVDNFVDKTISYINSGGYSDGNVLMVGEFLWDDPDTWGGDYMDEMINGSNAHYTTVGIPSSEYTIDTLYDRDWPGHNWPKSEIVSRINTGARIINHLGHSGYSYNMKMDNSDVSSLSNSDPCFVYSQGCMAGGFDNDDCIAEYFTVKTDKAAFAVIMNARYGWAVKGSTDGPSQHFHRQFWDAVFGESIPEIGKAN</sequence>
<dbReference type="InterPro" id="IPR029030">
    <property type="entry name" value="Caspase-like_dom_sf"/>
</dbReference>
<accession>X0RWY2</accession>
<feature type="non-terminal residue" evidence="3">
    <location>
        <position position="355"/>
    </location>
</feature>
<organism evidence="3">
    <name type="scientific">marine sediment metagenome</name>
    <dbReference type="NCBI Taxonomy" id="412755"/>
    <lineage>
        <taxon>unclassified sequences</taxon>
        <taxon>metagenomes</taxon>
        <taxon>ecological metagenomes</taxon>
    </lineage>
</organism>
<evidence type="ECO:0000259" key="2">
    <source>
        <dbReference type="Pfam" id="PF01364"/>
    </source>
</evidence>
<evidence type="ECO:0000313" key="3">
    <source>
        <dbReference type="EMBL" id="GAF68257.1"/>
    </source>
</evidence>
<name>X0RWY2_9ZZZZ</name>
<dbReference type="Gene3D" id="3.40.50.1460">
    <property type="match status" value="1"/>
</dbReference>
<comment type="caution">
    <text evidence="3">The sequence shown here is derived from an EMBL/GenBank/DDBJ whole genome shotgun (WGS) entry which is preliminary data.</text>
</comment>
<feature type="non-terminal residue" evidence="3">
    <location>
        <position position="1"/>
    </location>
</feature>
<dbReference type="GO" id="GO:0006508">
    <property type="term" value="P:proteolysis"/>
    <property type="evidence" value="ECO:0007669"/>
    <property type="project" value="InterPro"/>
</dbReference>
<dbReference type="SUPFAM" id="SSF52129">
    <property type="entry name" value="Caspase-like"/>
    <property type="match status" value="1"/>
</dbReference>
<dbReference type="Gene3D" id="3.40.50.10390">
    <property type="entry name" value="Gingipain r, domain 1"/>
    <property type="match status" value="1"/>
</dbReference>
<gene>
    <name evidence="3" type="ORF">S01H1_16950</name>
</gene>
<feature type="domain" description="Gingipain" evidence="2">
    <location>
        <begin position="21"/>
        <end position="354"/>
    </location>
</feature>
<dbReference type="EMBL" id="BARS01008950">
    <property type="protein sequence ID" value="GAF68257.1"/>
    <property type="molecule type" value="Genomic_DNA"/>
</dbReference>
<dbReference type="AlphaFoldDB" id="X0RWY2"/>
<evidence type="ECO:0000256" key="1">
    <source>
        <dbReference type="ARBA" id="ARBA00022729"/>
    </source>
</evidence>
<reference evidence="3" key="1">
    <citation type="journal article" date="2014" name="Front. Microbiol.">
        <title>High frequency of phylogenetically diverse reductive dehalogenase-homologous genes in deep subseafloor sedimentary metagenomes.</title>
        <authorList>
            <person name="Kawai M."/>
            <person name="Futagami T."/>
            <person name="Toyoda A."/>
            <person name="Takaki Y."/>
            <person name="Nishi S."/>
            <person name="Hori S."/>
            <person name="Arai W."/>
            <person name="Tsubouchi T."/>
            <person name="Morono Y."/>
            <person name="Uchiyama I."/>
            <person name="Ito T."/>
            <person name="Fujiyama A."/>
            <person name="Inagaki F."/>
            <person name="Takami H."/>
        </authorList>
    </citation>
    <scope>NUCLEOTIDE SEQUENCE</scope>
    <source>
        <strain evidence="3">Expedition CK06-06</strain>
    </source>
</reference>
<keyword evidence="1" id="KW-0732">Signal</keyword>